<dbReference type="OrthoDB" id="6399368at2"/>
<dbReference type="KEGG" id="dba:Dbac_1487"/>
<organism evidence="1 2">
    <name type="scientific">Desulfomicrobium baculatum (strain DSM 4028 / VKM B-1378 / X)</name>
    <name type="common">Desulfovibrio baculatus</name>
    <dbReference type="NCBI Taxonomy" id="525897"/>
    <lineage>
        <taxon>Bacteria</taxon>
        <taxon>Pseudomonadati</taxon>
        <taxon>Thermodesulfobacteriota</taxon>
        <taxon>Desulfovibrionia</taxon>
        <taxon>Desulfovibrionales</taxon>
        <taxon>Desulfomicrobiaceae</taxon>
        <taxon>Desulfomicrobium</taxon>
    </lineage>
</organism>
<reference evidence="1 2" key="1">
    <citation type="journal article" date="2009" name="Stand. Genomic Sci.">
        <title>Complete genome sequence of Desulfomicrobium baculatum type strain (X).</title>
        <authorList>
            <person name="Copeland A."/>
            <person name="Spring S."/>
            <person name="Goker M."/>
            <person name="Schneider S."/>
            <person name="Lapidus A."/>
            <person name="Del Rio T.G."/>
            <person name="Tice H."/>
            <person name="Cheng J.F."/>
            <person name="Chen F."/>
            <person name="Nolan M."/>
            <person name="Bruce D."/>
            <person name="Goodwin L."/>
            <person name="Pitluck S."/>
            <person name="Ivanova N."/>
            <person name="Mavrommatis K."/>
            <person name="Ovchinnikova G."/>
            <person name="Pati A."/>
            <person name="Chen A."/>
            <person name="Palaniappan K."/>
            <person name="Land M."/>
            <person name="Hauser L."/>
            <person name="Chang Y.J."/>
            <person name="Jeffries C.C."/>
            <person name="Meincke L."/>
            <person name="Sims D."/>
            <person name="Brettin T."/>
            <person name="Detter J.C."/>
            <person name="Han C."/>
            <person name="Chain P."/>
            <person name="Bristow J."/>
            <person name="Eisen J.A."/>
            <person name="Markowitz V."/>
            <person name="Hugenholtz P."/>
            <person name="Kyrpides N.C."/>
            <person name="Klenk H.P."/>
            <person name="Lucas S."/>
        </authorList>
    </citation>
    <scope>NUCLEOTIDE SEQUENCE [LARGE SCALE GENOMIC DNA]</scope>
    <source>
        <strain evidence="2">DSM 4028 / VKM B-1378 / X</strain>
    </source>
</reference>
<dbReference type="AlphaFoldDB" id="C7LTV8"/>
<dbReference type="eggNOG" id="ENOG502ZT6M">
    <property type="taxonomic scope" value="Bacteria"/>
</dbReference>
<dbReference type="EMBL" id="CP001629">
    <property type="protein sequence ID" value="ACU89581.1"/>
    <property type="molecule type" value="Genomic_DNA"/>
</dbReference>
<proteinExistence type="predicted"/>
<keyword evidence="2" id="KW-1185">Reference proteome</keyword>
<protein>
    <submittedName>
        <fullName evidence="1">Uncharacterized protein</fullName>
    </submittedName>
</protein>
<gene>
    <name evidence="1" type="ordered locus">Dbac_1487</name>
</gene>
<dbReference type="Proteomes" id="UP000002216">
    <property type="component" value="Chromosome"/>
</dbReference>
<name>C7LTV8_DESBD</name>
<accession>C7LTV8</accession>
<dbReference type="RefSeq" id="WP_015773674.1">
    <property type="nucleotide sequence ID" value="NC_013173.1"/>
</dbReference>
<evidence type="ECO:0000313" key="1">
    <source>
        <dbReference type="EMBL" id="ACU89581.1"/>
    </source>
</evidence>
<dbReference type="HOGENOM" id="CLU_1861948_0_0_7"/>
<sequence>MNFKFILLLFLTVQLTSCVGLQIDNAIVKYNNVSSKIELGDSKGKVLSILLPTQEDVPISSRKSPEKYIKDGVKVEIYYMRSVRQPDGLTTDDEFVPYLFNDEKLVGIGWQVLGGPKTQGQATSDTYISNQNTTIVY</sequence>
<evidence type="ECO:0000313" key="2">
    <source>
        <dbReference type="Proteomes" id="UP000002216"/>
    </source>
</evidence>